<organism evidence="8 9">
    <name type="scientific">Prorocentrum cordatum</name>
    <dbReference type="NCBI Taxonomy" id="2364126"/>
    <lineage>
        <taxon>Eukaryota</taxon>
        <taxon>Sar</taxon>
        <taxon>Alveolata</taxon>
        <taxon>Dinophyceae</taxon>
        <taxon>Prorocentrales</taxon>
        <taxon>Prorocentraceae</taxon>
        <taxon>Prorocentrum</taxon>
    </lineage>
</organism>
<feature type="region of interest" description="Disordered" evidence="7">
    <location>
        <begin position="78"/>
        <end position="123"/>
    </location>
</feature>
<dbReference type="EMBL" id="CAUYUJ010016026">
    <property type="protein sequence ID" value="CAK0860953.1"/>
    <property type="molecule type" value="Genomic_DNA"/>
</dbReference>
<comment type="similarity">
    <text evidence="2">Belongs to the mitochondrion-specific ribosomal protein mL41 family.</text>
</comment>
<dbReference type="InterPro" id="IPR019189">
    <property type="entry name" value="Ribosomal_mL41"/>
</dbReference>
<evidence type="ECO:0000256" key="4">
    <source>
        <dbReference type="ARBA" id="ARBA00022980"/>
    </source>
</evidence>
<dbReference type="Proteomes" id="UP001189429">
    <property type="component" value="Unassembled WGS sequence"/>
</dbReference>
<keyword evidence="6" id="KW-0687">Ribonucleoprotein</keyword>
<comment type="caution">
    <text evidence="8">The sequence shown here is derived from an EMBL/GenBank/DDBJ whole genome shotgun (WGS) entry which is preliminary data.</text>
</comment>
<gene>
    <name evidence="8" type="ORF">PCOR1329_LOCUS49768</name>
</gene>
<keyword evidence="9" id="KW-1185">Reference proteome</keyword>
<dbReference type="Pfam" id="PF09809">
    <property type="entry name" value="MRP-L27"/>
    <property type="match status" value="1"/>
</dbReference>
<evidence type="ECO:0000313" key="9">
    <source>
        <dbReference type="Proteomes" id="UP001189429"/>
    </source>
</evidence>
<sequence length="341" mass="36440">MGSCDFTCAAKGEQSNIVHVAEYRGCVDGNARIFLHFRSAQRCDKPHVDIMRRGVEKSRRRHCDEPFADAMHGRAGLCHRGTDRPAAADSGSAGLAKPVSEDSELERAAGRAPPVLEDSELEQGRSAGVFLQSTGRPADSAARGAGCSFLTGAEQAKWDTGASSASANFDAAPALAQVDAPPATARAAAAEAPRDLEKLRSLLATRCKFKLPAGLSDKGANVVCPECLTSARDGAGGHDFGRGRVREAMGARGYLAHDAQGNRANGRGPLNTKRAPRLKKGYGAIGLGRHTKKGFFHINPMLFPMLKVPDLEGFELRPYVSRNTPVIGNAHPYWRTGRFRP</sequence>
<evidence type="ECO:0000256" key="2">
    <source>
        <dbReference type="ARBA" id="ARBA00010152"/>
    </source>
</evidence>
<dbReference type="PANTHER" id="PTHR21338">
    <property type="entry name" value="MITOCHONDRIAL RIBOSOMAL PROTEIN L41"/>
    <property type="match status" value="1"/>
</dbReference>
<comment type="subcellular location">
    <subcellularLocation>
        <location evidence="1">Mitochondrion</location>
    </subcellularLocation>
</comment>
<evidence type="ECO:0000313" key="8">
    <source>
        <dbReference type="EMBL" id="CAK0860953.1"/>
    </source>
</evidence>
<proteinExistence type="inferred from homology"/>
<keyword evidence="4" id="KW-0689">Ribosomal protein</keyword>
<name>A0ABN9UM25_9DINO</name>
<evidence type="ECO:0000256" key="3">
    <source>
        <dbReference type="ARBA" id="ARBA00022946"/>
    </source>
</evidence>
<dbReference type="PANTHER" id="PTHR21338:SF0">
    <property type="entry name" value="LARGE RIBOSOMAL SUBUNIT PROTEIN ML41"/>
    <property type="match status" value="1"/>
</dbReference>
<accession>A0ABN9UM25</accession>
<protein>
    <submittedName>
        <fullName evidence="8">Uncharacterized protein</fullName>
    </submittedName>
</protein>
<evidence type="ECO:0000256" key="7">
    <source>
        <dbReference type="SAM" id="MobiDB-lite"/>
    </source>
</evidence>
<evidence type="ECO:0000256" key="5">
    <source>
        <dbReference type="ARBA" id="ARBA00023128"/>
    </source>
</evidence>
<keyword evidence="5" id="KW-0496">Mitochondrion</keyword>
<evidence type="ECO:0000256" key="6">
    <source>
        <dbReference type="ARBA" id="ARBA00023274"/>
    </source>
</evidence>
<evidence type="ECO:0000256" key="1">
    <source>
        <dbReference type="ARBA" id="ARBA00004173"/>
    </source>
</evidence>
<keyword evidence="3" id="KW-0809">Transit peptide</keyword>
<reference evidence="8" key="1">
    <citation type="submission" date="2023-10" db="EMBL/GenBank/DDBJ databases">
        <authorList>
            <person name="Chen Y."/>
            <person name="Shah S."/>
            <person name="Dougan E. K."/>
            <person name="Thang M."/>
            <person name="Chan C."/>
        </authorList>
    </citation>
    <scope>NUCLEOTIDE SEQUENCE [LARGE SCALE GENOMIC DNA]</scope>
</reference>